<evidence type="ECO:0000313" key="1">
    <source>
        <dbReference type="EMBL" id="OAH15951.1"/>
    </source>
</evidence>
<dbReference type="STRING" id="1716141.STSP_06540"/>
<dbReference type="EMBL" id="LOHS01000029">
    <property type="protein sequence ID" value="OAH15951.1"/>
    <property type="molecule type" value="Genomic_DNA"/>
</dbReference>
<dbReference type="PATRIC" id="fig|1716141.3.peg.692"/>
<organism evidence="1 2">
    <name type="scientific">Streptomyces jeddahensis</name>
    <dbReference type="NCBI Taxonomy" id="1716141"/>
    <lineage>
        <taxon>Bacteria</taxon>
        <taxon>Bacillati</taxon>
        <taxon>Actinomycetota</taxon>
        <taxon>Actinomycetes</taxon>
        <taxon>Kitasatosporales</taxon>
        <taxon>Streptomycetaceae</taxon>
        <taxon>Streptomyces</taxon>
    </lineage>
</organism>
<gene>
    <name evidence="1" type="ORF">STSP_06540</name>
</gene>
<proteinExistence type="predicted"/>
<dbReference type="OrthoDB" id="4319415at2"/>
<dbReference type="Proteomes" id="UP000077381">
    <property type="component" value="Unassembled WGS sequence"/>
</dbReference>
<evidence type="ECO:0000313" key="2">
    <source>
        <dbReference type="Proteomes" id="UP000077381"/>
    </source>
</evidence>
<reference evidence="1 2" key="1">
    <citation type="submission" date="2015-12" db="EMBL/GenBank/DDBJ databases">
        <title>Genome sequence of Streptomyces sp. G25.</title>
        <authorList>
            <person name="Poehlein A."/>
            <person name="Roettig A."/>
            <person name="Hiessl S."/>
            <person name="Hauschild P."/>
            <person name="Schauer J."/>
            <person name="Madkour M.H."/>
            <person name="Al-Ansari A.M."/>
            <person name="Almakishah N.H."/>
            <person name="Steinbuechel A."/>
            <person name="Daniel R."/>
        </authorList>
    </citation>
    <scope>NUCLEOTIDE SEQUENCE [LARGE SCALE GENOMIC DNA]</scope>
    <source>
        <strain evidence="2">G25(2015)</strain>
    </source>
</reference>
<name>A0A177HYJ7_9ACTN</name>
<protein>
    <submittedName>
        <fullName evidence="1">Uncharacterized protein</fullName>
    </submittedName>
</protein>
<sequence>MGVSSCRDPFTSPFGRPGQMCPVAPTRCLECRNAFILPSNLPQLLLFAAHLEQLRHRLAPRHFHALWGQSHANLTEVLGLRTDAEISRARQRIADEGLTLQLPISSQVEFDV</sequence>
<keyword evidence="2" id="KW-1185">Reference proteome</keyword>
<dbReference type="RefSeq" id="WP_067271690.1">
    <property type="nucleotide sequence ID" value="NZ_LOHS01000029.1"/>
</dbReference>
<accession>A0A177HYJ7</accession>
<dbReference type="AlphaFoldDB" id="A0A177HYJ7"/>
<comment type="caution">
    <text evidence="1">The sequence shown here is derived from an EMBL/GenBank/DDBJ whole genome shotgun (WGS) entry which is preliminary data.</text>
</comment>